<proteinExistence type="predicted"/>
<sequence length="588" mass="64637">MTLPFPFDFKNPDYVQVLRWRVARLRQLRGEPGQLAYLRQYYRDHPADFISDWGCTFDPRNVERGLPAVIPFVLFPRQREWVEWFMGRWQAQQPGLTEKSRDMGLSWLSVATAATVCLFHDGVVAGFGSRKEEYVDKIGSPKSLFWKARQFVALLPREFKGGFDVTKHAPHLRLSFPATGSVMTGEAGDGIGRGDRCSFYFVDEAAFLERPLLVDASLSQTTHCRIDLSSVNGMGNPFAQKRHGGKIDVFVFDWREDPRKDEAWYQKQRELLSPVVVAQEIDRNYAASVEAVIIPNEWLQAAVDAHLRLGISPSGVQMGALDVADRGADLNAFAVRHGVVLTHVEAWSGKLEDIFSTTQRAFRLCDAWQLGQFCYDGDGLGAGVRGDARVLNGQREAAGLPELAVAMFRGSDAVTDPLARLEAGEGAGRSHQDYFANAKAQWWWALRKRFELTYAALHGADFDPDGIISLSGTLPELALLTSELARPTYRFNGAGKLLVDKAPNGSASPNRADAVMMVFSGYQSSSAPALARLWVAEAGADVDVGGKAVCGQCRAFVDGLCGETGWRVAAGDLGCGGFLHLPNVGSQL</sequence>
<dbReference type="Gene3D" id="3.30.420.240">
    <property type="match status" value="1"/>
</dbReference>
<dbReference type="AlphaFoldDB" id="A0A2S5CFQ8"/>
<dbReference type="InterPro" id="IPR027417">
    <property type="entry name" value="P-loop_NTPase"/>
</dbReference>
<evidence type="ECO:0000313" key="2">
    <source>
        <dbReference type="Proteomes" id="UP000237423"/>
    </source>
</evidence>
<comment type="caution">
    <text evidence="1">The sequence shown here is derived from an EMBL/GenBank/DDBJ whole genome shotgun (WGS) entry which is preliminary data.</text>
</comment>
<reference evidence="1 2" key="1">
    <citation type="submission" date="2017-11" db="EMBL/GenBank/DDBJ databases">
        <title>Draft Genome Sequence of Methylobacter psychrotolerans Sph1T, an Obligate Methanotroph from Low-Temperature Environments.</title>
        <authorList>
            <person name="Oshkin I.Y."/>
            <person name="Miroshnikov K."/>
            <person name="Belova S.E."/>
            <person name="Korzhenkov A."/>
            <person name="Toshchakov S.V."/>
            <person name="Dedysh S.N."/>
        </authorList>
    </citation>
    <scope>NUCLEOTIDE SEQUENCE [LARGE SCALE GENOMIC DNA]</scope>
    <source>
        <strain evidence="1 2">Sph1</strain>
    </source>
</reference>
<dbReference type="EMBL" id="PGFZ01000037">
    <property type="protein sequence ID" value="POZ49639.1"/>
    <property type="molecule type" value="Genomic_DNA"/>
</dbReference>
<dbReference type="Gene3D" id="3.40.50.300">
    <property type="entry name" value="P-loop containing nucleotide triphosphate hydrolases"/>
    <property type="match status" value="1"/>
</dbReference>
<dbReference type="RefSeq" id="WP_211299327.1">
    <property type="nucleotide sequence ID" value="NZ_PGFZ01000037.1"/>
</dbReference>
<evidence type="ECO:0000313" key="1">
    <source>
        <dbReference type="EMBL" id="POZ49639.1"/>
    </source>
</evidence>
<accession>A0A2S5CFQ8</accession>
<dbReference type="Proteomes" id="UP000237423">
    <property type="component" value="Unassembled WGS sequence"/>
</dbReference>
<evidence type="ECO:0008006" key="3">
    <source>
        <dbReference type="Google" id="ProtNLM"/>
    </source>
</evidence>
<name>A0A2S5CFQ8_9GAMM</name>
<organism evidence="1 2">
    <name type="scientific">Methylovulum psychrotolerans</name>
    <dbReference type="NCBI Taxonomy" id="1704499"/>
    <lineage>
        <taxon>Bacteria</taxon>
        <taxon>Pseudomonadati</taxon>
        <taxon>Pseudomonadota</taxon>
        <taxon>Gammaproteobacteria</taxon>
        <taxon>Methylococcales</taxon>
        <taxon>Methylococcaceae</taxon>
        <taxon>Methylovulum</taxon>
    </lineage>
</organism>
<gene>
    <name evidence="1" type="ORF">AADEFJLK_04586</name>
</gene>
<protein>
    <recommendedName>
        <fullName evidence="3">TerL protein</fullName>
    </recommendedName>
</protein>